<evidence type="ECO:0000256" key="1">
    <source>
        <dbReference type="SAM" id="MobiDB-lite"/>
    </source>
</evidence>
<keyword evidence="3" id="KW-1185">Reference proteome</keyword>
<comment type="caution">
    <text evidence="2">The sequence shown here is derived from an EMBL/GenBank/DDBJ whole genome shotgun (WGS) entry which is preliminary data.</text>
</comment>
<evidence type="ECO:0000313" key="3">
    <source>
        <dbReference type="Proteomes" id="UP000824120"/>
    </source>
</evidence>
<feature type="region of interest" description="Disordered" evidence="1">
    <location>
        <begin position="43"/>
        <end position="68"/>
    </location>
</feature>
<dbReference type="AlphaFoldDB" id="A0A9J6B5V9"/>
<evidence type="ECO:0000313" key="2">
    <source>
        <dbReference type="EMBL" id="KAG5632032.1"/>
    </source>
</evidence>
<dbReference type="EMBL" id="JACXVP010000001">
    <property type="protein sequence ID" value="KAG5632032.1"/>
    <property type="molecule type" value="Genomic_DNA"/>
</dbReference>
<name>A0A9J6B5V9_SOLCO</name>
<accession>A0A9J6B5V9</accession>
<dbReference type="Proteomes" id="UP000824120">
    <property type="component" value="Chromosome 1"/>
</dbReference>
<feature type="compositionally biased region" description="Polar residues" evidence="1">
    <location>
        <begin position="49"/>
        <end position="58"/>
    </location>
</feature>
<sequence length="136" mass="15290">PTAITTLPPTHTPKIVTPATGATHKLSPLTFGDFLPPKYQETKKENDIFSDTGTSTKPTPGAPEHVKGNRSNEKYIRLQVKEWEYALIGYVIGGNPYEAQMTIYQEGMGFVELPKILYHEDGYYVFNSKISLIERK</sequence>
<organism evidence="2 3">
    <name type="scientific">Solanum commersonii</name>
    <name type="common">Commerson's wild potato</name>
    <name type="synonym">Commerson's nightshade</name>
    <dbReference type="NCBI Taxonomy" id="4109"/>
    <lineage>
        <taxon>Eukaryota</taxon>
        <taxon>Viridiplantae</taxon>
        <taxon>Streptophyta</taxon>
        <taxon>Embryophyta</taxon>
        <taxon>Tracheophyta</taxon>
        <taxon>Spermatophyta</taxon>
        <taxon>Magnoliopsida</taxon>
        <taxon>eudicotyledons</taxon>
        <taxon>Gunneridae</taxon>
        <taxon>Pentapetalae</taxon>
        <taxon>asterids</taxon>
        <taxon>lamiids</taxon>
        <taxon>Solanales</taxon>
        <taxon>Solanaceae</taxon>
        <taxon>Solanoideae</taxon>
        <taxon>Solaneae</taxon>
        <taxon>Solanum</taxon>
    </lineage>
</organism>
<reference evidence="2 3" key="1">
    <citation type="submission" date="2020-09" db="EMBL/GenBank/DDBJ databases">
        <title>De no assembly of potato wild relative species, Solanum commersonii.</title>
        <authorList>
            <person name="Cho K."/>
        </authorList>
    </citation>
    <scope>NUCLEOTIDE SEQUENCE [LARGE SCALE GENOMIC DNA]</scope>
    <source>
        <strain evidence="2">LZ3.2</strain>
        <tissue evidence="2">Leaf</tissue>
    </source>
</reference>
<proteinExistence type="predicted"/>
<protein>
    <submittedName>
        <fullName evidence="2">Uncharacterized protein</fullName>
    </submittedName>
</protein>
<feature type="non-terminal residue" evidence="2">
    <location>
        <position position="1"/>
    </location>
</feature>
<dbReference type="OrthoDB" id="1326984at2759"/>
<gene>
    <name evidence="2" type="ORF">H5410_003749</name>
</gene>